<dbReference type="GeneID" id="30197066"/>
<feature type="region of interest" description="Disordered" evidence="1">
    <location>
        <begin position="127"/>
        <end position="164"/>
    </location>
</feature>
<feature type="signal peptide" evidence="2">
    <location>
        <begin position="1"/>
        <end position="27"/>
    </location>
</feature>
<feature type="chain" id="PRO_5009129385" description="RING-type domain-containing protein" evidence="2">
    <location>
        <begin position="28"/>
        <end position="318"/>
    </location>
</feature>
<accession>A0A1E3HV38</accession>
<evidence type="ECO:0008006" key="5">
    <source>
        <dbReference type="Google" id="ProtNLM"/>
    </source>
</evidence>
<dbReference type="Proteomes" id="UP000094819">
    <property type="component" value="Unassembled WGS sequence"/>
</dbReference>
<proteinExistence type="predicted"/>
<comment type="caution">
    <text evidence="3">The sequence shown here is derived from an EMBL/GenBank/DDBJ whole genome shotgun (WGS) entry which is preliminary data.</text>
</comment>
<dbReference type="EMBL" id="AWGH01000044">
    <property type="protein sequence ID" value="ODN80198.1"/>
    <property type="molecule type" value="Genomic_DNA"/>
</dbReference>
<evidence type="ECO:0000313" key="4">
    <source>
        <dbReference type="Proteomes" id="UP000094819"/>
    </source>
</evidence>
<keyword evidence="2" id="KW-0732">Signal</keyword>
<keyword evidence="4" id="KW-1185">Reference proteome</keyword>
<dbReference type="AlphaFoldDB" id="A0A1E3HV38"/>
<reference evidence="3 4" key="1">
    <citation type="submission" date="2016-06" db="EMBL/GenBank/DDBJ databases">
        <title>Evolution of pathogenesis and genome organization in the Tremellales.</title>
        <authorList>
            <person name="Cuomo C."/>
            <person name="Litvintseva A."/>
            <person name="Heitman J."/>
            <person name="Chen Y."/>
            <person name="Sun S."/>
            <person name="Springer D."/>
            <person name="Dromer F."/>
            <person name="Young S."/>
            <person name="Zeng Q."/>
            <person name="Chapman S."/>
            <person name="Gujja S."/>
            <person name="Saif S."/>
            <person name="Birren B."/>
        </authorList>
    </citation>
    <scope>NUCLEOTIDE SEQUENCE [LARGE SCALE GENOMIC DNA]</scope>
    <source>
        <strain evidence="3 4">CBS 7118</strain>
    </source>
</reference>
<name>A0A1E3HV38_9TREE</name>
<gene>
    <name evidence="3" type="ORF">L198_07855</name>
</gene>
<evidence type="ECO:0000313" key="3">
    <source>
        <dbReference type="EMBL" id="ODN80198.1"/>
    </source>
</evidence>
<evidence type="ECO:0000256" key="1">
    <source>
        <dbReference type="SAM" id="MobiDB-lite"/>
    </source>
</evidence>
<evidence type="ECO:0000256" key="2">
    <source>
        <dbReference type="SAM" id="SignalP"/>
    </source>
</evidence>
<dbReference type="RefSeq" id="XP_019028203.1">
    <property type="nucleotide sequence ID" value="XM_019179836.1"/>
</dbReference>
<feature type="compositionally biased region" description="Basic and acidic residues" evidence="1">
    <location>
        <begin position="135"/>
        <end position="159"/>
    </location>
</feature>
<sequence>MLSAFPPPSKILLYGLLLASLALRCAAYIPAVAINDTDGLNLTDSSSIDIAWTDPSGVSFQLQADVLTGGTTSGALVHFAESTMGSNVSTTTPWIAFISCDRNESVASDEWDVFTLARDRGAVSAFHRGGGAGDRGGEGEREREERAGEGEGEGRKKVDDEESVAMRQLDRDDSKVGFVAEQYNPAESKIEHDNPFHPIITDDNSISLSTLPIAASSSTTGFQTPPHDTSTSILDSAAAAAAVGGEGGEGKGEKEEEQHCPICLVEFEDGDDLRAVASISELSAMSKRFQQPLITLRYTNTYHTFFPHLQPHPLPSGL</sequence>
<organism evidence="3 4">
    <name type="scientific">Cryptococcus wingfieldii CBS 7118</name>
    <dbReference type="NCBI Taxonomy" id="1295528"/>
    <lineage>
        <taxon>Eukaryota</taxon>
        <taxon>Fungi</taxon>
        <taxon>Dikarya</taxon>
        <taxon>Basidiomycota</taxon>
        <taxon>Agaricomycotina</taxon>
        <taxon>Tremellomycetes</taxon>
        <taxon>Tremellales</taxon>
        <taxon>Cryptococcaceae</taxon>
        <taxon>Cryptococcus</taxon>
    </lineage>
</organism>
<dbReference type="OrthoDB" id="8062037at2759"/>
<protein>
    <recommendedName>
        <fullName evidence="5">RING-type domain-containing protein</fullName>
    </recommendedName>
</protein>